<dbReference type="SUPFAM" id="SSF48452">
    <property type="entry name" value="TPR-like"/>
    <property type="match status" value="2"/>
</dbReference>
<keyword evidence="2" id="KW-0812">Transmembrane</keyword>
<dbReference type="InterPro" id="IPR011990">
    <property type="entry name" value="TPR-like_helical_dom_sf"/>
</dbReference>
<dbReference type="InterPro" id="IPR019734">
    <property type="entry name" value="TPR_rpt"/>
</dbReference>
<reference evidence="3 4" key="1">
    <citation type="submission" date="2023-12" db="EMBL/GenBank/DDBJ databases">
        <title>Novel species of the genus Arcicella isolated from rivers.</title>
        <authorList>
            <person name="Lu H."/>
        </authorList>
    </citation>
    <scope>NUCLEOTIDE SEQUENCE [LARGE SCALE GENOMIC DNA]</scope>
    <source>
        <strain evidence="3 4">LMG 21963</strain>
    </source>
</reference>
<dbReference type="PROSITE" id="PS50005">
    <property type="entry name" value="TPR"/>
    <property type="match status" value="1"/>
</dbReference>
<keyword evidence="2" id="KW-1133">Transmembrane helix</keyword>
<dbReference type="RefSeq" id="WP_323253449.1">
    <property type="nucleotide sequence ID" value="NZ_JAYFUL010000064.1"/>
</dbReference>
<keyword evidence="2" id="KW-0472">Membrane</keyword>
<gene>
    <name evidence="3" type="ORF">VB264_23050</name>
</gene>
<dbReference type="InterPro" id="IPR019412">
    <property type="entry name" value="IML2/TPR_39"/>
</dbReference>
<name>A0ABU5QVG1_9BACT</name>
<dbReference type="PANTHER" id="PTHR31859:SF1">
    <property type="entry name" value="TETRATRICOPEPTIDE REPEAT PROTEIN 39C"/>
    <property type="match status" value="1"/>
</dbReference>
<dbReference type="Gene3D" id="1.25.40.10">
    <property type="entry name" value="Tetratricopeptide repeat domain"/>
    <property type="match status" value="2"/>
</dbReference>
<evidence type="ECO:0000313" key="4">
    <source>
        <dbReference type="Proteomes" id="UP001304671"/>
    </source>
</evidence>
<proteinExistence type="predicted"/>
<evidence type="ECO:0000256" key="1">
    <source>
        <dbReference type="PROSITE-ProRule" id="PRU00339"/>
    </source>
</evidence>
<organism evidence="3 4">
    <name type="scientific">Arcicella aquatica</name>
    <dbReference type="NCBI Taxonomy" id="217141"/>
    <lineage>
        <taxon>Bacteria</taxon>
        <taxon>Pseudomonadati</taxon>
        <taxon>Bacteroidota</taxon>
        <taxon>Cytophagia</taxon>
        <taxon>Cytophagales</taxon>
        <taxon>Flectobacillaceae</taxon>
        <taxon>Arcicella</taxon>
    </lineage>
</organism>
<sequence>MIQTSLNRPNIVANRFAKLISQIIYLCFGIYPLLFSFQGKSSDFNMNASMQKAYSEILKLKIANGRSILANDKAVNGVNPYLRSYADLVELMITEDKSLYEKFIDNQDLRLDFIESLDKKSPYQRFLKAEIHLHSAFVKLKFGHETKGSWEIIKAYKLLEANAKEFPDFLPNQKSLGLLHILIGSTPENYQWVIKLIGLKGNVKLGLSEIQHVIQKDSIFSEEAQLVYYIVHAYILKFNSKKLNDFQQFIHHHQDNLLFQFLGATTLMKEGKSEIAYNILENCPEGNEYVAFPFLEYLKADILLQKGQYQLASKGFQNFLPRYKGFNFVKDTYYKIFLCYWLNNEDAKGRAFLERVKASGENIVEADKAATKFAENYLADNPKKPISQKILMKARLACDGGFYDKALAILEKYSEGNFELIQDRMEFNYRKGRILQLSNNIQQAIPFYERTIVLSEQQSVSFGASSALQLGYIYQAKGEKVKAKSYFEKAISYKKHEYKNSIDNKAKAALNELGY</sequence>
<keyword evidence="4" id="KW-1185">Reference proteome</keyword>
<dbReference type="Proteomes" id="UP001304671">
    <property type="component" value="Unassembled WGS sequence"/>
</dbReference>
<dbReference type="PANTHER" id="PTHR31859">
    <property type="entry name" value="TETRATRICOPEPTIDE REPEAT PROTEIN 39 FAMILY MEMBER"/>
    <property type="match status" value="1"/>
</dbReference>
<feature type="transmembrane region" description="Helical" evidence="2">
    <location>
        <begin position="16"/>
        <end position="37"/>
    </location>
</feature>
<evidence type="ECO:0008006" key="5">
    <source>
        <dbReference type="Google" id="ProtNLM"/>
    </source>
</evidence>
<protein>
    <recommendedName>
        <fullName evidence="5">Tetratricopeptide repeat protein</fullName>
    </recommendedName>
</protein>
<feature type="repeat" description="TPR" evidence="1">
    <location>
        <begin position="464"/>
        <end position="497"/>
    </location>
</feature>
<evidence type="ECO:0000313" key="3">
    <source>
        <dbReference type="EMBL" id="MEA5260695.1"/>
    </source>
</evidence>
<dbReference type="EMBL" id="JAYFUL010000064">
    <property type="protein sequence ID" value="MEA5260695.1"/>
    <property type="molecule type" value="Genomic_DNA"/>
</dbReference>
<dbReference type="SMART" id="SM00028">
    <property type="entry name" value="TPR"/>
    <property type="match status" value="2"/>
</dbReference>
<accession>A0ABU5QVG1</accession>
<comment type="caution">
    <text evidence="3">The sequence shown here is derived from an EMBL/GenBank/DDBJ whole genome shotgun (WGS) entry which is preliminary data.</text>
</comment>
<dbReference type="Pfam" id="PF13181">
    <property type="entry name" value="TPR_8"/>
    <property type="match status" value="1"/>
</dbReference>
<keyword evidence="1" id="KW-0802">TPR repeat</keyword>
<evidence type="ECO:0000256" key="2">
    <source>
        <dbReference type="SAM" id="Phobius"/>
    </source>
</evidence>